<evidence type="ECO:0000313" key="3">
    <source>
        <dbReference type="Proteomes" id="UP000722750"/>
    </source>
</evidence>
<dbReference type="InterPro" id="IPR039442">
    <property type="entry name" value="Mrr-like_dom"/>
</dbReference>
<dbReference type="Gene3D" id="3.30.2170.10">
    <property type="entry name" value="archaeoglobus fulgidus dsm 4304 superfamily"/>
    <property type="match status" value="1"/>
</dbReference>
<sequence>MLPKHHKTSFFLKAGLFDNLSSFAQLEERISGLPTTVEEGDAFEVFAEAYFFTQKIEQAEEVWPFKSIPNKIKDDLSLGTNQKDMGVDGVYKTTSDQFNAYQAKFRTGRPSLTWREISTFMGLTDNVSQRVLFTNSNDMPSVINDRTGFHCIRGNDLDRLDKSDFETILRWLKSGDVKVERKTPQPHQDEAIKDIVNTLNDEDRATALILKSCRGYRLPEPVRQAHNLVKKTATKK</sequence>
<accession>A0A941W4A2</accession>
<comment type="caution">
    <text evidence="2">The sequence shown here is derived from an EMBL/GenBank/DDBJ whole genome shotgun (WGS) entry which is preliminary data.</text>
</comment>
<feature type="domain" description="Mrr-like" evidence="1">
    <location>
        <begin position="57"/>
        <end position="126"/>
    </location>
</feature>
<evidence type="ECO:0000313" key="2">
    <source>
        <dbReference type="EMBL" id="MBS1259013.1"/>
    </source>
</evidence>
<gene>
    <name evidence="2" type="ORF">MAG551_02079</name>
</gene>
<name>A0A941W4A2_9BACT</name>
<evidence type="ECO:0000259" key="1">
    <source>
        <dbReference type="Pfam" id="PF13156"/>
    </source>
</evidence>
<dbReference type="AlphaFoldDB" id="A0A941W4A2"/>
<dbReference type="Pfam" id="PF13156">
    <property type="entry name" value="Mrr_cat_2"/>
    <property type="match status" value="1"/>
</dbReference>
<dbReference type="Proteomes" id="UP000722750">
    <property type="component" value="Unassembled WGS sequence"/>
</dbReference>
<protein>
    <recommendedName>
        <fullName evidence="1">Mrr-like domain-containing protein</fullName>
    </recommendedName>
</protein>
<proteinExistence type="predicted"/>
<organism evidence="2 3">
    <name type="scientific">Candidatus Scalindua arabica</name>
    <dbReference type="NCBI Taxonomy" id="1127984"/>
    <lineage>
        <taxon>Bacteria</taxon>
        <taxon>Pseudomonadati</taxon>
        <taxon>Planctomycetota</taxon>
        <taxon>Candidatus Brocadiia</taxon>
        <taxon>Candidatus Brocadiales</taxon>
        <taxon>Candidatus Scalinduaceae</taxon>
        <taxon>Candidatus Scalindua</taxon>
    </lineage>
</organism>
<reference evidence="2" key="1">
    <citation type="journal article" date="2021" name="ISME J.">
        <title>Fine-scale metabolic discontinuity in a stratified prokaryote microbiome of a Red Sea deep halocline.</title>
        <authorList>
            <person name="Michoud G."/>
            <person name="Ngugi D.K."/>
            <person name="Barozzi A."/>
            <person name="Merlino G."/>
            <person name="Calleja M.L."/>
            <person name="Delgado-Huertas A."/>
            <person name="Moran X.A.G."/>
            <person name="Daffonchio D."/>
        </authorList>
    </citation>
    <scope>NUCLEOTIDE SEQUENCE</scope>
    <source>
        <strain evidence="2">SuakinDeep_MAG55_1</strain>
    </source>
</reference>
<dbReference type="EMBL" id="JAANXD010000077">
    <property type="protein sequence ID" value="MBS1259013.1"/>
    <property type="molecule type" value="Genomic_DNA"/>
</dbReference>